<keyword evidence="2" id="KW-1185">Reference proteome</keyword>
<gene>
    <name evidence="1" type="ORF">GCM10023318_22990</name>
</gene>
<organism evidence="1 2">
    <name type="scientific">Nocardia callitridis</name>
    <dbReference type="NCBI Taxonomy" id="648753"/>
    <lineage>
        <taxon>Bacteria</taxon>
        <taxon>Bacillati</taxon>
        <taxon>Actinomycetota</taxon>
        <taxon>Actinomycetes</taxon>
        <taxon>Mycobacteriales</taxon>
        <taxon>Nocardiaceae</taxon>
        <taxon>Nocardia</taxon>
    </lineage>
</organism>
<comment type="caution">
    <text evidence="1">The sequence shown here is derived from an EMBL/GenBank/DDBJ whole genome shotgun (WGS) entry which is preliminary data.</text>
</comment>
<reference evidence="2" key="1">
    <citation type="journal article" date="2019" name="Int. J. Syst. Evol. Microbiol.">
        <title>The Global Catalogue of Microorganisms (GCM) 10K type strain sequencing project: providing services to taxonomists for standard genome sequencing and annotation.</title>
        <authorList>
            <consortium name="The Broad Institute Genomics Platform"/>
            <consortium name="The Broad Institute Genome Sequencing Center for Infectious Disease"/>
            <person name="Wu L."/>
            <person name="Ma J."/>
        </authorList>
    </citation>
    <scope>NUCLEOTIDE SEQUENCE [LARGE SCALE GENOMIC DNA]</scope>
    <source>
        <strain evidence="2">JCM 18298</strain>
    </source>
</reference>
<dbReference type="Proteomes" id="UP001500603">
    <property type="component" value="Unassembled WGS sequence"/>
</dbReference>
<protein>
    <submittedName>
        <fullName evidence="1">Uncharacterized protein</fullName>
    </submittedName>
</protein>
<name>A0ABP9K535_9NOCA</name>
<dbReference type="EMBL" id="BAABJM010000002">
    <property type="protein sequence ID" value="GAA5051516.1"/>
    <property type="molecule type" value="Genomic_DNA"/>
</dbReference>
<evidence type="ECO:0000313" key="1">
    <source>
        <dbReference type="EMBL" id="GAA5051516.1"/>
    </source>
</evidence>
<evidence type="ECO:0000313" key="2">
    <source>
        <dbReference type="Proteomes" id="UP001500603"/>
    </source>
</evidence>
<sequence>MGAPAYRFGLPQAMGLDIPSPGGARNQRVRGLGRSVRQSRYRFRLTENVVHPRDSTSPRMVVAVRSLTRRFTMS</sequence>
<proteinExistence type="predicted"/>
<accession>A0ABP9K535</accession>